<proteinExistence type="predicted"/>
<reference evidence="2" key="1">
    <citation type="submission" date="2014-11" db="EMBL/GenBank/DDBJ databases">
        <authorList>
            <person name="Amaro Gonzalez C."/>
        </authorList>
    </citation>
    <scope>NUCLEOTIDE SEQUENCE</scope>
</reference>
<evidence type="ECO:0000256" key="1">
    <source>
        <dbReference type="SAM" id="MobiDB-lite"/>
    </source>
</evidence>
<dbReference type="EMBL" id="GBXM01013169">
    <property type="protein sequence ID" value="JAH95408.1"/>
    <property type="molecule type" value="Transcribed_RNA"/>
</dbReference>
<feature type="compositionally biased region" description="Basic and acidic residues" evidence="1">
    <location>
        <begin position="15"/>
        <end position="26"/>
    </location>
</feature>
<dbReference type="AlphaFoldDB" id="A0A0E9X147"/>
<evidence type="ECO:0000313" key="2">
    <source>
        <dbReference type="EMBL" id="JAH95408.1"/>
    </source>
</evidence>
<accession>A0A0E9X147</accession>
<organism evidence="2">
    <name type="scientific">Anguilla anguilla</name>
    <name type="common">European freshwater eel</name>
    <name type="synonym">Muraena anguilla</name>
    <dbReference type="NCBI Taxonomy" id="7936"/>
    <lineage>
        <taxon>Eukaryota</taxon>
        <taxon>Metazoa</taxon>
        <taxon>Chordata</taxon>
        <taxon>Craniata</taxon>
        <taxon>Vertebrata</taxon>
        <taxon>Euteleostomi</taxon>
        <taxon>Actinopterygii</taxon>
        <taxon>Neopterygii</taxon>
        <taxon>Teleostei</taxon>
        <taxon>Anguilliformes</taxon>
        <taxon>Anguillidae</taxon>
        <taxon>Anguilla</taxon>
    </lineage>
</organism>
<sequence>MKKKKKKNFYAHTQTHTDAHTHEAHTHTQKKTWGTREAGSDFFETTVFGGQAQRQSKLINGVQVSEFENKTNLFFSSGAISVTSPPGVKCNGSLVMT</sequence>
<protein>
    <submittedName>
        <fullName evidence="2">Uncharacterized protein</fullName>
    </submittedName>
</protein>
<name>A0A0E9X147_ANGAN</name>
<feature type="region of interest" description="Disordered" evidence="1">
    <location>
        <begin position="1"/>
        <end position="35"/>
    </location>
</feature>
<reference evidence="2" key="2">
    <citation type="journal article" date="2015" name="Fish Shellfish Immunol.">
        <title>Early steps in the European eel (Anguilla anguilla)-Vibrio vulnificus interaction in the gills: Role of the RtxA13 toxin.</title>
        <authorList>
            <person name="Callol A."/>
            <person name="Pajuelo D."/>
            <person name="Ebbesson L."/>
            <person name="Teles M."/>
            <person name="MacKenzie S."/>
            <person name="Amaro C."/>
        </authorList>
    </citation>
    <scope>NUCLEOTIDE SEQUENCE</scope>
</reference>